<reference evidence="2" key="2">
    <citation type="submission" date="2019-11" db="EMBL/GenBank/DDBJ databases">
        <title>Improved Assembly of Tolypothrix boutellei genome.</title>
        <authorList>
            <person name="Sarangi A.N."/>
            <person name="Mukherjee M."/>
            <person name="Ghosh S."/>
            <person name="Singh D."/>
            <person name="Das A."/>
            <person name="Kant S."/>
            <person name="Prusty A."/>
            <person name="Tripathy S."/>
        </authorList>
    </citation>
    <scope>NUCLEOTIDE SEQUENCE</scope>
    <source>
        <strain evidence="2">VB521301</strain>
    </source>
</reference>
<dbReference type="Pfam" id="PF11695">
    <property type="entry name" value="DUF3291"/>
    <property type="match status" value="1"/>
</dbReference>
<evidence type="ECO:0000313" key="4">
    <source>
        <dbReference type="Proteomes" id="UP000029738"/>
    </source>
</evidence>
<organism evidence="3">
    <name type="scientific">Tolypothrix bouteillei VB521301</name>
    <dbReference type="NCBI Taxonomy" id="1479485"/>
    <lineage>
        <taxon>Bacteria</taxon>
        <taxon>Bacillati</taxon>
        <taxon>Cyanobacteriota</taxon>
        <taxon>Cyanophyceae</taxon>
        <taxon>Nostocales</taxon>
        <taxon>Tolypothrichaceae</taxon>
        <taxon>Tolypothrix</taxon>
    </lineage>
</organism>
<feature type="domain" description="DUF3291" evidence="1">
    <location>
        <begin position="8"/>
        <end position="146"/>
    </location>
</feature>
<dbReference type="EMBL" id="JHEG02000059">
    <property type="protein sequence ID" value="KIE06686.1"/>
    <property type="molecule type" value="Genomic_DNA"/>
</dbReference>
<comment type="caution">
    <text evidence="3">The sequence shown here is derived from an EMBL/GenBank/DDBJ whole genome shotgun (WGS) entry which is preliminary data.</text>
</comment>
<dbReference type="SUPFAM" id="SSF54909">
    <property type="entry name" value="Dimeric alpha+beta barrel"/>
    <property type="match status" value="1"/>
</dbReference>
<dbReference type="OrthoDB" id="2376237at2"/>
<dbReference type="STRING" id="1479485.DA73_0235830"/>
<dbReference type="AlphaFoldDB" id="A0A0C1N2Q1"/>
<name>A0A0C1N2Q1_9CYAN</name>
<gene>
    <name evidence="3" type="ORF">DA73_0235830</name>
    <name evidence="2" type="ORF">DA73_0400034300</name>
</gene>
<sequence length="165" mass="18711">MNTERYHLAQVNTATLRAPLDSPEMAEFVAQIESINAIADTDPGFVWRLRSEGANDATSIRAFDDERILITLTVWKSLEALSNYVYRGAHANIMRDRRRWFEKTEQPILALWWVPAGHTPTIAEAKERLEHLRLYGSTSTAFSFGKPFPHPEIETMTLCSTASTS</sequence>
<keyword evidence="4" id="KW-1185">Reference proteome</keyword>
<evidence type="ECO:0000259" key="1">
    <source>
        <dbReference type="Pfam" id="PF11695"/>
    </source>
</evidence>
<dbReference type="InterPro" id="IPR021708">
    <property type="entry name" value="DUF3291"/>
</dbReference>
<evidence type="ECO:0000313" key="3">
    <source>
        <dbReference type="EMBL" id="KIE06686.1"/>
    </source>
</evidence>
<dbReference type="EMBL" id="JHEG04000001">
    <property type="protein sequence ID" value="KAF3889972.1"/>
    <property type="molecule type" value="Genomic_DNA"/>
</dbReference>
<reference evidence="3" key="1">
    <citation type="journal article" date="2015" name="Genome Announc.">
        <title>Draft Genome Sequence of Tolypothrix boutellei Strain VB521301.</title>
        <authorList>
            <person name="Chandrababunaidu M.M."/>
            <person name="Singh D."/>
            <person name="Sen D."/>
            <person name="Bhan S."/>
            <person name="Das S."/>
            <person name="Gupta A."/>
            <person name="Adhikary S.P."/>
            <person name="Tripathy S."/>
        </authorList>
    </citation>
    <scope>NUCLEOTIDE SEQUENCE</scope>
    <source>
        <strain evidence="3">VB521301</strain>
    </source>
</reference>
<protein>
    <submittedName>
        <fullName evidence="2">DUF3291 domain-containing protein</fullName>
    </submittedName>
</protein>
<dbReference type="Proteomes" id="UP000029738">
    <property type="component" value="Unassembled WGS sequence"/>
</dbReference>
<accession>A0A0C1N2Q1</accession>
<proteinExistence type="predicted"/>
<evidence type="ECO:0000313" key="2">
    <source>
        <dbReference type="EMBL" id="KAF3889972.1"/>
    </source>
</evidence>
<dbReference type="InterPro" id="IPR011008">
    <property type="entry name" value="Dimeric_a/b-barrel"/>
</dbReference>
<dbReference type="RefSeq" id="WP_038086838.1">
    <property type="nucleotide sequence ID" value="NZ_JHEG04000001.1"/>
</dbReference>